<gene>
    <name evidence="7" type="ORF">FJN17_15360</name>
</gene>
<accession>A0ABX5W6B0</accession>
<evidence type="ECO:0000256" key="5">
    <source>
        <dbReference type="ARBA" id="ARBA00023014"/>
    </source>
</evidence>
<organism evidence="7 8">
    <name type="scientific">Bradyrhizobium symbiodeficiens</name>
    <dbReference type="NCBI Taxonomy" id="1404367"/>
    <lineage>
        <taxon>Bacteria</taxon>
        <taxon>Pseudomonadati</taxon>
        <taxon>Pseudomonadota</taxon>
        <taxon>Alphaproteobacteria</taxon>
        <taxon>Hyphomicrobiales</taxon>
        <taxon>Nitrobacteraceae</taxon>
        <taxon>Bradyrhizobium</taxon>
    </lineage>
</organism>
<evidence type="ECO:0000256" key="4">
    <source>
        <dbReference type="ARBA" id="ARBA00023004"/>
    </source>
</evidence>
<evidence type="ECO:0000256" key="2">
    <source>
        <dbReference type="ARBA" id="ARBA00022723"/>
    </source>
</evidence>
<keyword evidence="3" id="KW-0560">Oxidoreductase</keyword>
<evidence type="ECO:0000313" key="7">
    <source>
        <dbReference type="EMBL" id="QDF38821.2"/>
    </source>
</evidence>
<protein>
    <submittedName>
        <fullName evidence="7">Rieske 2Fe-2S domain-containing protein</fullName>
    </submittedName>
</protein>
<dbReference type="InterPro" id="IPR045623">
    <property type="entry name" value="LigXa_C"/>
</dbReference>
<dbReference type="EMBL" id="CP041090">
    <property type="protein sequence ID" value="QDF38821.2"/>
    <property type="molecule type" value="Genomic_DNA"/>
</dbReference>
<dbReference type="RefSeq" id="WP_210243945.1">
    <property type="nucleotide sequence ID" value="NZ_CP041090.2"/>
</dbReference>
<dbReference type="CDD" id="cd03479">
    <property type="entry name" value="Rieske_RO_Alpha_PhDO_like"/>
    <property type="match status" value="1"/>
</dbReference>
<dbReference type="SUPFAM" id="SSF55961">
    <property type="entry name" value="Bet v1-like"/>
    <property type="match status" value="1"/>
</dbReference>
<dbReference type="Pfam" id="PF19301">
    <property type="entry name" value="LigXa_C"/>
    <property type="match status" value="1"/>
</dbReference>
<name>A0ABX5W6B0_9BRAD</name>
<dbReference type="InterPro" id="IPR036922">
    <property type="entry name" value="Rieske_2Fe-2S_sf"/>
</dbReference>
<dbReference type="PANTHER" id="PTHR21266">
    <property type="entry name" value="IRON-SULFUR DOMAIN CONTAINING PROTEIN"/>
    <property type="match status" value="1"/>
</dbReference>
<proteinExistence type="predicted"/>
<evidence type="ECO:0000313" key="8">
    <source>
        <dbReference type="Proteomes" id="UP000319298"/>
    </source>
</evidence>
<dbReference type="Gene3D" id="2.102.10.10">
    <property type="entry name" value="Rieske [2Fe-2S] iron-sulphur domain"/>
    <property type="match status" value="1"/>
</dbReference>
<keyword evidence="4" id="KW-0408">Iron</keyword>
<dbReference type="Proteomes" id="UP000319298">
    <property type="component" value="Chromosome"/>
</dbReference>
<dbReference type="Gene3D" id="3.90.380.10">
    <property type="entry name" value="Naphthalene 1,2-dioxygenase Alpha Subunit, Chain A, domain 1"/>
    <property type="match status" value="1"/>
</dbReference>
<keyword evidence="8" id="KW-1185">Reference proteome</keyword>
<keyword evidence="2" id="KW-0479">Metal-binding</keyword>
<dbReference type="PANTHER" id="PTHR21266:SF59">
    <property type="entry name" value="BLR4922 PROTEIN"/>
    <property type="match status" value="1"/>
</dbReference>
<keyword evidence="1" id="KW-0001">2Fe-2S</keyword>
<reference evidence="7 8" key="2">
    <citation type="journal article" date="2020" name="Int. J. Syst. Evol. Microbiol.">
        <title>Description and complete genome sequences of Bradyrhizobium symbiodeficiens sp. nov., a non-symbiotic bacterium associated with legumes native to Canada.</title>
        <authorList>
            <person name="Bromfield E.S.P."/>
            <person name="Cloutier S."/>
            <person name="Nguyen H.D.T."/>
        </authorList>
    </citation>
    <scope>NUCLEOTIDE SEQUENCE [LARGE SCALE GENOMIC DNA]</scope>
    <source>
        <strain evidence="7 8">65S1MB</strain>
    </source>
</reference>
<dbReference type="InterPro" id="IPR050584">
    <property type="entry name" value="Cholesterol_7-desaturase"/>
</dbReference>
<evidence type="ECO:0000256" key="1">
    <source>
        <dbReference type="ARBA" id="ARBA00022714"/>
    </source>
</evidence>
<dbReference type="PROSITE" id="PS51296">
    <property type="entry name" value="RIESKE"/>
    <property type="match status" value="1"/>
</dbReference>
<evidence type="ECO:0000259" key="6">
    <source>
        <dbReference type="PROSITE" id="PS51296"/>
    </source>
</evidence>
<keyword evidence="5" id="KW-0411">Iron-sulfur</keyword>
<sequence>MPKAASKAATKATDGFDLTRVGPGTIMGEMMRQYWIPAAASSELKADGDPMRLMLLGEALIGFRDSSGRVGVLDHQCPHRCASLFLGRNEQDGIRCVYHGWKFDVDGKCLEMPNVPPPQDFKEKVRAKSYRVREQAGLVWVYMGSRAEAPPLPMHEALFVPEQDLTVTLLQREANWLQGLEGDIDTSHFGFLHAGHINADDFEEGHPARHTVANRAPEYKVGDTEWGTMYGAFRPEAGGKMHWRMAHFSLPFWTQTPNADFADHVVAKAWVPMDDEHTMLISIYGGRAKGATYSSSKLKSGSGIPGADKLDYLPNSTDWFGRWRSVQNPRNDWEIDRAAQRENRIYTGIRNIVIQDQAVTESMGPIVDHTKEHLAPSDIMIARTRRRLLTVARAFAEKGTVPPGIDDAEVFWKARAGSFYADDKVDWLDAYQQQLKAAIRWPAAGQQAAE</sequence>
<feature type="domain" description="Rieske" evidence="6">
    <location>
        <begin position="35"/>
        <end position="141"/>
    </location>
</feature>
<reference evidence="8" key="1">
    <citation type="submission" date="2019-06" db="EMBL/GenBank/DDBJ databases">
        <title>Whole-Genome Sequence of Bradyrhizobium sp. 3 Strain 65S1MB.</title>
        <authorList>
            <person name="Bromfield E.S.P."/>
            <person name="Cloutier S."/>
            <person name="Nguyen H.D.T."/>
        </authorList>
    </citation>
    <scope>NUCLEOTIDE SEQUENCE [LARGE SCALE GENOMIC DNA]</scope>
    <source>
        <strain evidence="8">65S1MB</strain>
    </source>
</reference>
<dbReference type="Pfam" id="PF00355">
    <property type="entry name" value="Rieske"/>
    <property type="match status" value="1"/>
</dbReference>
<evidence type="ECO:0000256" key="3">
    <source>
        <dbReference type="ARBA" id="ARBA00023002"/>
    </source>
</evidence>
<dbReference type="InterPro" id="IPR017941">
    <property type="entry name" value="Rieske_2Fe-2S"/>
</dbReference>
<dbReference type="SUPFAM" id="SSF50022">
    <property type="entry name" value="ISP domain"/>
    <property type="match status" value="1"/>
</dbReference>